<dbReference type="SUPFAM" id="SSF52540">
    <property type="entry name" value="P-loop containing nucleoside triphosphate hydrolases"/>
    <property type="match status" value="1"/>
</dbReference>
<protein>
    <submittedName>
        <fullName evidence="1">Uncharacterized protein</fullName>
    </submittedName>
</protein>
<name>A0A9P5ZK71_PLEER</name>
<reference evidence="1" key="1">
    <citation type="submission" date="2020-11" db="EMBL/GenBank/DDBJ databases">
        <authorList>
            <consortium name="DOE Joint Genome Institute"/>
            <person name="Ahrendt S."/>
            <person name="Riley R."/>
            <person name="Andreopoulos W."/>
            <person name="Labutti K."/>
            <person name="Pangilinan J."/>
            <person name="Ruiz-Duenas F.J."/>
            <person name="Barrasa J.M."/>
            <person name="Sanchez-Garcia M."/>
            <person name="Camarero S."/>
            <person name="Miyauchi S."/>
            <person name="Serrano A."/>
            <person name="Linde D."/>
            <person name="Babiker R."/>
            <person name="Drula E."/>
            <person name="Ayuso-Fernandez I."/>
            <person name="Pacheco R."/>
            <person name="Padilla G."/>
            <person name="Ferreira P."/>
            <person name="Barriuso J."/>
            <person name="Kellner H."/>
            <person name="Castanera R."/>
            <person name="Alfaro M."/>
            <person name="Ramirez L."/>
            <person name="Pisabarro A.G."/>
            <person name="Kuo A."/>
            <person name="Tritt A."/>
            <person name="Lipzen A."/>
            <person name="He G."/>
            <person name="Yan M."/>
            <person name="Ng V."/>
            <person name="Cullen D."/>
            <person name="Martin F."/>
            <person name="Rosso M.-N."/>
            <person name="Henrissat B."/>
            <person name="Hibbett D."/>
            <person name="Martinez A.T."/>
            <person name="Grigoriev I.V."/>
        </authorList>
    </citation>
    <scope>NUCLEOTIDE SEQUENCE</scope>
    <source>
        <strain evidence="1">ATCC 90797</strain>
    </source>
</reference>
<sequence length="218" mass="24074">MVLDWKPARGRNTQNRAIRGPVCDSGLYTARSGGPVTQESESRGASFCLEPLVQCLTILQLHSQQPMSPVLSVPVTQESESRSVSGGKTAAFYGPLLVMQHLLKNLEDSIAWPPESLINLQTTIHSNIGPWKADERPVWYTWSVTEYTYLSAAVYREAQYYLHSMLLRWSQRLQSVFPGDSGIVATIVFGMGMDVHNINAVVNLGLPSSLDALLQQLG</sequence>
<dbReference type="OrthoDB" id="3260945at2759"/>
<dbReference type="AlphaFoldDB" id="A0A9P5ZK71"/>
<dbReference type="InterPro" id="IPR027417">
    <property type="entry name" value="P-loop_NTPase"/>
</dbReference>
<dbReference type="Gene3D" id="3.40.50.300">
    <property type="entry name" value="P-loop containing nucleotide triphosphate hydrolases"/>
    <property type="match status" value="1"/>
</dbReference>
<organism evidence="1 2">
    <name type="scientific">Pleurotus eryngii</name>
    <name type="common">Boletus of the steppes</name>
    <dbReference type="NCBI Taxonomy" id="5323"/>
    <lineage>
        <taxon>Eukaryota</taxon>
        <taxon>Fungi</taxon>
        <taxon>Dikarya</taxon>
        <taxon>Basidiomycota</taxon>
        <taxon>Agaricomycotina</taxon>
        <taxon>Agaricomycetes</taxon>
        <taxon>Agaricomycetidae</taxon>
        <taxon>Agaricales</taxon>
        <taxon>Pleurotineae</taxon>
        <taxon>Pleurotaceae</taxon>
        <taxon>Pleurotus</taxon>
    </lineage>
</organism>
<evidence type="ECO:0000313" key="2">
    <source>
        <dbReference type="Proteomes" id="UP000807025"/>
    </source>
</evidence>
<accession>A0A9P5ZK71</accession>
<keyword evidence="2" id="KW-1185">Reference proteome</keyword>
<proteinExistence type="predicted"/>
<comment type="caution">
    <text evidence="1">The sequence shown here is derived from an EMBL/GenBank/DDBJ whole genome shotgun (WGS) entry which is preliminary data.</text>
</comment>
<gene>
    <name evidence="1" type="ORF">BDN71DRAFT_1435140</name>
</gene>
<dbReference type="EMBL" id="MU154659">
    <property type="protein sequence ID" value="KAF9489807.1"/>
    <property type="molecule type" value="Genomic_DNA"/>
</dbReference>
<dbReference type="Proteomes" id="UP000807025">
    <property type="component" value="Unassembled WGS sequence"/>
</dbReference>
<evidence type="ECO:0000313" key="1">
    <source>
        <dbReference type="EMBL" id="KAF9489807.1"/>
    </source>
</evidence>